<dbReference type="CDD" id="cd02152">
    <property type="entry name" value="OAT"/>
    <property type="match status" value="1"/>
</dbReference>
<dbReference type="Pfam" id="PF01960">
    <property type="entry name" value="ArgJ"/>
    <property type="match status" value="1"/>
</dbReference>
<feature type="site" description="Involved in the stabilization of negative charge on the oxyanion by the formation of the oxyanion hole" evidence="6">
    <location>
        <position position="132"/>
    </location>
</feature>
<keyword evidence="8" id="KW-1185">Reference proteome</keyword>
<evidence type="ECO:0000256" key="5">
    <source>
        <dbReference type="ARBA" id="ARBA00023315"/>
    </source>
</evidence>
<keyword evidence="6" id="KW-0511">Multifunctional enzyme</keyword>
<feature type="binding site" evidence="6">
    <location>
        <position position="194"/>
    </location>
    <ligand>
        <name>substrate</name>
    </ligand>
</feature>
<feature type="site" description="Involved in the stabilization of negative charge on the oxyanion by the formation of the oxyanion hole" evidence="6">
    <location>
        <position position="131"/>
    </location>
</feature>
<dbReference type="EC" id="2.3.1.35" evidence="6"/>
<dbReference type="InterPro" id="IPR002813">
    <property type="entry name" value="Arg_biosynth_ArgJ"/>
</dbReference>
<dbReference type="PANTHER" id="PTHR23100:SF0">
    <property type="entry name" value="ARGININE BIOSYNTHESIS BIFUNCTIONAL PROTEIN ARGJ, MITOCHONDRIAL"/>
    <property type="match status" value="1"/>
</dbReference>
<comment type="caution">
    <text evidence="6">Lacks conserved residue(s) required for the propagation of feature annotation.</text>
</comment>
<evidence type="ECO:0000256" key="3">
    <source>
        <dbReference type="ARBA" id="ARBA00022679"/>
    </source>
</evidence>
<comment type="subunit">
    <text evidence="2 6">Heterotetramer of two alpha and two beta chains.</text>
</comment>
<sequence length="421" mass="44594">MHFIDKGLFIMSKLPTSPLAVALPSLPPVPGVRLASIEAGLRYSGRLDLTLMEFAPSTTVAGVFTKNKCPGAPIDWCRSVLSNGTARGLLVNAGIANVFTGKAGFEAVQHSAEAAAKAIGCHAEEIFVASTGVIGEQLPYQKIVHIIPKLYQQLDDNQWTETAQAILTTDTFAKGYSLKTKIGTETVIIQGIAKGSGMIAPDMATMLSFVTTDAKLPASVLQALLSEKVKTTFNAITVDSDTSTSDTLLLFATGIANTPEITDASDPRLTDFANSLEKILKELALLVIKDGEGVSKLIEITVDGAVSHESAHKIAMAIGNSPLVKTAITGEDANWGRVVMAVGKAGEPANRDTLSVSIGGVWVAHEGGVLSDYDRTIVDRHMSEETVKIKVDLHLGNGTATIWSCNLTKGYIDINGSYLRS</sequence>
<comment type="subcellular location">
    <subcellularLocation>
        <location evidence="6">Cytoplasm</location>
    </subcellularLocation>
</comment>
<comment type="pathway">
    <text evidence="6">Amino-acid biosynthesis; L-arginine biosynthesis; N(2)-acetyl-L-ornithine from L-glutamate: step 1/4.</text>
</comment>
<keyword evidence="6" id="KW-0055">Arginine biosynthesis</keyword>
<dbReference type="Proteomes" id="UP001154272">
    <property type="component" value="Unassembled WGS sequence"/>
</dbReference>
<feature type="binding site" evidence="6">
    <location>
        <position position="292"/>
    </location>
    <ligand>
        <name>substrate</name>
    </ligand>
</feature>
<feature type="chain" id="PRO_5044927421" description="Arginine biosynthesis bifunctional protein ArgJ alpha chain" evidence="6">
    <location>
        <begin position="1"/>
        <end position="204"/>
    </location>
</feature>
<feature type="site" description="Cleavage; by autolysis" evidence="6">
    <location>
        <begin position="204"/>
        <end position="205"/>
    </location>
</feature>
<dbReference type="InterPro" id="IPR016117">
    <property type="entry name" value="ArgJ-like_dom_sf"/>
</dbReference>
<dbReference type="SUPFAM" id="SSF56266">
    <property type="entry name" value="DmpA/ArgJ-like"/>
    <property type="match status" value="1"/>
</dbReference>
<keyword evidence="4 6" id="KW-0068">Autocatalytic cleavage</keyword>
<keyword evidence="5 6" id="KW-0012">Acyltransferase</keyword>
<comment type="catalytic activity">
    <reaction evidence="6">
        <text>L-glutamate + acetyl-CoA = N-acetyl-L-glutamate + CoA + H(+)</text>
        <dbReference type="Rhea" id="RHEA:24292"/>
        <dbReference type="ChEBI" id="CHEBI:15378"/>
        <dbReference type="ChEBI" id="CHEBI:29985"/>
        <dbReference type="ChEBI" id="CHEBI:44337"/>
        <dbReference type="ChEBI" id="CHEBI:57287"/>
        <dbReference type="ChEBI" id="CHEBI:57288"/>
        <dbReference type="EC" id="2.3.1.1"/>
    </reaction>
</comment>
<comment type="similarity">
    <text evidence="1 6">Belongs to the ArgJ family.</text>
</comment>
<feature type="binding site" evidence="6">
    <location>
        <position position="415"/>
    </location>
    <ligand>
        <name>substrate</name>
    </ligand>
</feature>
<evidence type="ECO:0000256" key="1">
    <source>
        <dbReference type="ARBA" id="ARBA00006774"/>
    </source>
</evidence>
<gene>
    <name evidence="6" type="primary">argJ</name>
    <name evidence="7" type="ORF">R83534S58_LOCUS1205</name>
</gene>
<feature type="binding site" evidence="6">
    <location>
        <position position="205"/>
    </location>
    <ligand>
        <name>substrate</name>
    </ligand>
</feature>
<evidence type="ECO:0000313" key="8">
    <source>
        <dbReference type="Proteomes" id="UP001154272"/>
    </source>
</evidence>
<comment type="function">
    <text evidence="6">Catalyzes two activities which are involved in the cyclic version of arginine biosynthesis: the synthesis of N-acetylglutamate from glutamate and acetyl-CoA as the acetyl donor, and of ornithine by transacetylation between N(2)-acetylornithine and glutamate.</text>
</comment>
<comment type="caution">
    <text evidence="7">The sequence shown here is derived from an EMBL/GenBank/DDBJ whole genome shotgun (WGS) entry which is preliminary data.</text>
</comment>
<keyword evidence="6" id="KW-0963">Cytoplasm</keyword>
<dbReference type="Gene3D" id="3.10.20.340">
    <property type="entry name" value="ArgJ beta chain, C-terminal domain"/>
    <property type="match status" value="1"/>
</dbReference>
<dbReference type="Gene3D" id="3.60.70.12">
    <property type="entry name" value="L-amino peptidase D-ALA esterase/amidase"/>
    <property type="match status" value="1"/>
</dbReference>
<organism evidence="7 8">
    <name type="scientific">Commensalibacter papalotli</name>
    <name type="common">ex Botero et al. 2024</name>
    <dbReference type="NCBI Taxonomy" id="2972766"/>
    <lineage>
        <taxon>Bacteria</taxon>
        <taxon>Pseudomonadati</taxon>
        <taxon>Pseudomonadota</taxon>
        <taxon>Alphaproteobacteria</taxon>
        <taxon>Acetobacterales</taxon>
        <taxon>Acetobacteraceae</taxon>
    </lineage>
</organism>
<comment type="pathway">
    <text evidence="6">Amino-acid biosynthesis; L-arginine biosynthesis; L-ornithine and N-acetyl-L-glutamate from L-glutamate and N(2)-acetyl-L-ornithine (cyclic): step 1/1.</text>
</comment>
<feature type="chain" id="PRO_5044927420" description="Arginine biosynthesis bifunctional protein ArgJ beta chain" evidence="6">
    <location>
        <begin position="205"/>
        <end position="421"/>
    </location>
</feature>
<dbReference type="InterPro" id="IPR042195">
    <property type="entry name" value="ArgJ_beta_C"/>
</dbReference>
<dbReference type="PANTHER" id="PTHR23100">
    <property type="entry name" value="ARGININE BIOSYNTHESIS BIFUNCTIONAL PROTEIN ARGJ"/>
    <property type="match status" value="1"/>
</dbReference>
<evidence type="ECO:0000256" key="2">
    <source>
        <dbReference type="ARBA" id="ARBA00011475"/>
    </source>
</evidence>
<dbReference type="NCBIfam" id="NF003802">
    <property type="entry name" value="PRK05388.1"/>
    <property type="match status" value="1"/>
</dbReference>
<accession>A0ABN8W7X5</accession>
<keyword evidence="6" id="KW-0028">Amino-acid biosynthesis</keyword>
<dbReference type="EMBL" id="CAMXCH010000002">
    <property type="protein sequence ID" value="CAI3942334.1"/>
    <property type="molecule type" value="Genomic_DNA"/>
</dbReference>
<protein>
    <recommendedName>
        <fullName evidence="6">Arginine biosynthesis bifunctional protein ArgJ</fullName>
    </recommendedName>
    <domain>
        <recommendedName>
            <fullName evidence="6">Glutamate N-acetyltransferase</fullName>
            <ecNumber evidence="6">2.3.1.35</ecNumber>
        </recommendedName>
        <alternativeName>
            <fullName evidence="6">Ornithine acetyltransferase</fullName>
            <shortName evidence="6">OATase</shortName>
        </alternativeName>
        <alternativeName>
            <fullName evidence="6">Ornithine transacetylase</fullName>
        </alternativeName>
    </domain>
    <domain>
        <recommendedName>
            <fullName evidence="6">Amino-acid acetyltransferase</fullName>
            <ecNumber evidence="6">2.3.1.1</ecNumber>
        </recommendedName>
        <alternativeName>
            <fullName evidence="6">N-acetylglutamate synthase</fullName>
            <shortName evidence="6">AGSase</shortName>
        </alternativeName>
    </domain>
    <component>
        <recommendedName>
            <fullName evidence="6">Arginine biosynthesis bifunctional protein ArgJ alpha chain</fullName>
        </recommendedName>
    </component>
    <component>
        <recommendedName>
            <fullName evidence="6">Arginine biosynthesis bifunctional protein ArgJ beta chain</fullName>
        </recommendedName>
    </component>
</protein>
<name>A0ABN8W7X5_9PROT</name>
<evidence type="ECO:0000313" key="7">
    <source>
        <dbReference type="EMBL" id="CAI3942334.1"/>
    </source>
</evidence>
<keyword evidence="3 6" id="KW-0808">Transferase</keyword>
<proteinExistence type="inferred from homology"/>
<feature type="binding site" evidence="6">
    <location>
        <position position="168"/>
    </location>
    <ligand>
        <name>substrate</name>
    </ligand>
</feature>
<evidence type="ECO:0000256" key="6">
    <source>
        <dbReference type="HAMAP-Rule" id="MF_01106"/>
    </source>
</evidence>
<comment type="catalytic activity">
    <reaction evidence="6">
        <text>N(2)-acetyl-L-ornithine + L-glutamate = N-acetyl-L-glutamate + L-ornithine</text>
        <dbReference type="Rhea" id="RHEA:15349"/>
        <dbReference type="ChEBI" id="CHEBI:29985"/>
        <dbReference type="ChEBI" id="CHEBI:44337"/>
        <dbReference type="ChEBI" id="CHEBI:46911"/>
        <dbReference type="ChEBI" id="CHEBI:57805"/>
        <dbReference type="EC" id="2.3.1.35"/>
    </reaction>
</comment>
<feature type="active site" description="Nucleophile" evidence="6">
    <location>
        <position position="205"/>
    </location>
</feature>
<reference evidence="7" key="1">
    <citation type="submission" date="2022-10" db="EMBL/GenBank/DDBJ databases">
        <authorList>
            <person name="Botero Cardona J."/>
        </authorList>
    </citation>
    <scope>NUCLEOTIDE SEQUENCE</scope>
    <source>
        <strain evidence="7">R-83534</strain>
    </source>
</reference>
<dbReference type="EC" id="2.3.1.1" evidence="6"/>
<dbReference type="NCBIfam" id="TIGR00120">
    <property type="entry name" value="ArgJ"/>
    <property type="match status" value="1"/>
</dbReference>
<dbReference type="HAMAP" id="MF_01106">
    <property type="entry name" value="ArgJ"/>
    <property type="match status" value="1"/>
</dbReference>
<evidence type="ECO:0000256" key="4">
    <source>
        <dbReference type="ARBA" id="ARBA00022813"/>
    </source>
</evidence>